<dbReference type="PANTHER" id="PTHR22883:SF43">
    <property type="entry name" value="PALMITOYLTRANSFERASE APP"/>
    <property type="match status" value="1"/>
</dbReference>
<dbReference type="GO" id="GO:0006612">
    <property type="term" value="P:protein targeting to membrane"/>
    <property type="evidence" value="ECO:0007669"/>
    <property type="project" value="TreeGrafter"/>
</dbReference>
<dbReference type="AlphaFoldDB" id="A0AAV8UG71"/>
<comment type="similarity">
    <text evidence="10">Belongs to the DHHC palmitoyltransferase family.</text>
</comment>
<evidence type="ECO:0000313" key="13">
    <source>
        <dbReference type="Proteomes" id="UP001157974"/>
    </source>
</evidence>
<dbReference type="GO" id="GO:0019706">
    <property type="term" value="F:protein-cysteine S-palmitoyltransferase activity"/>
    <property type="evidence" value="ECO:0007669"/>
    <property type="project" value="UniProtKB-EC"/>
</dbReference>
<dbReference type="Pfam" id="PF01529">
    <property type="entry name" value="DHHC"/>
    <property type="match status" value="1"/>
</dbReference>
<reference evidence="12 13" key="1">
    <citation type="journal article" date="2023" name="Nat. Commun.">
        <title>Origin of minicircular mitochondrial genomes in red algae.</title>
        <authorList>
            <person name="Lee Y."/>
            <person name="Cho C.H."/>
            <person name="Lee Y.M."/>
            <person name="Park S.I."/>
            <person name="Yang J.H."/>
            <person name="West J.A."/>
            <person name="Bhattacharya D."/>
            <person name="Yoon H.S."/>
        </authorList>
    </citation>
    <scope>NUCLEOTIDE SEQUENCE [LARGE SCALE GENOMIC DNA]</scope>
    <source>
        <strain evidence="12 13">CCMP1338</strain>
        <tissue evidence="12">Whole cell</tissue>
    </source>
</reference>
<dbReference type="EMBL" id="JAMWBK010000011">
    <property type="protein sequence ID" value="KAJ8901480.1"/>
    <property type="molecule type" value="Genomic_DNA"/>
</dbReference>
<dbReference type="InterPro" id="IPR001594">
    <property type="entry name" value="Palmitoyltrfase_DHHC"/>
</dbReference>
<comment type="domain">
    <text evidence="10">The DHHC domain is required for palmitoyltransferase activity.</text>
</comment>
<organism evidence="12 13">
    <name type="scientific">Rhodosorus marinus</name>
    <dbReference type="NCBI Taxonomy" id="101924"/>
    <lineage>
        <taxon>Eukaryota</taxon>
        <taxon>Rhodophyta</taxon>
        <taxon>Stylonematophyceae</taxon>
        <taxon>Stylonematales</taxon>
        <taxon>Stylonemataceae</taxon>
        <taxon>Rhodosorus</taxon>
    </lineage>
</organism>
<sequence length="383" mass="42658">MAVERKQVFRFLKAVILPIFFGGFMALVFEPERYDTERIKGKNRIFFCGRTLAGADWWRNLYTLLLIISVSVLYAVFGGGWTTGSNPGLGIFLLVVTKVLVTMTISAWILAALSDPGIIPRSETPPEDLPVDVHPGHVAVKEVVINGVTIALNYCRTCQIWRPPRSSHCRICDNCVDTFDHHCTWLGNCIGSRNYGWFYLFVLYTDLLAAFTLWGSILFLVGFSNETAAERGVSGVEGLNIILSETPASVVLVCAIICFLTLLAFVPLLILHTRLIYINKTTKEHITKKTWENGKPYEDEEGCKHCGSVLCSERKVSTVWKSYNPAGCDLESRKESEVVSEENGLVSHQEVIEVVVDGNNIVEDSPELARFPSNSETPKVESS</sequence>
<feature type="transmembrane region" description="Helical" evidence="10">
    <location>
        <begin position="12"/>
        <end position="29"/>
    </location>
</feature>
<evidence type="ECO:0000259" key="11">
    <source>
        <dbReference type="Pfam" id="PF01529"/>
    </source>
</evidence>
<evidence type="ECO:0000256" key="2">
    <source>
        <dbReference type="ARBA" id="ARBA00022679"/>
    </source>
</evidence>
<evidence type="ECO:0000256" key="5">
    <source>
        <dbReference type="ARBA" id="ARBA00023136"/>
    </source>
</evidence>
<keyword evidence="6" id="KW-0564">Palmitate</keyword>
<dbReference type="PANTHER" id="PTHR22883">
    <property type="entry name" value="ZINC FINGER DHHC DOMAIN CONTAINING PROTEIN"/>
    <property type="match status" value="1"/>
</dbReference>
<comment type="caution">
    <text evidence="12">The sequence shown here is derived from an EMBL/GenBank/DDBJ whole genome shotgun (WGS) entry which is preliminary data.</text>
</comment>
<dbReference type="GO" id="GO:0005783">
    <property type="term" value="C:endoplasmic reticulum"/>
    <property type="evidence" value="ECO:0007669"/>
    <property type="project" value="TreeGrafter"/>
</dbReference>
<evidence type="ECO:0000256" key="9">
    <source>
        <dbReference type="ARBA" id="ARBA00048048"/>
    </source>
</evidence>
<feature type="transmembrane region" description="Helical" evidence="10">
    <location>
        <begin position="89"/>
        <end position="113"/>
    </location>
</feature>
<evidence type="ECO:0000313" key="12">
    <source>
        <dbReference type="EMBL" id="KAJ8901480.1"/>
    </source>
</evidence>
<dbReference type="EC" id="2.3.1.225" evidence="10"/>
<feature type="domain" description="Palmitoyltransferase DHHC" evidence="11">
    <location>
        <begin position="151"/>
        <end position="288"/>
    </location>
</feature>
<evidence type="ECO:0000256" key="3">
    <source>
        <dbReference type="ARBA" id="ARBA00022692"/>
    </source>
</evidence>
<feature type="transmembrane region" description="Helical" evidence="10">
    <location>
        <begin position="60"/>
        <end position="77"/>
    </location>
</feature>
<gene>
    <name evidence="12" type="ORF">NDN08_007326</name>
</gene>
<dbReference type="PROSITE" id="PS50216">
    <property type="entry name" value="DHHC"/>
    <property type="match status" value="1"/>
</dbReference>
<keyword evidence="5 10" id="KW-0472">Membrane</keyword>
<keyword evidence="4 10" id="KW-1133">Transmembrane helix</keyword>
<evidence type="ECO:0000256" key="8">
    <source>
        <dbReference type="ARBA" id="ARBA00023315"/>
    </source>
</evidence>
<evidence type="ECO:0000256" key="6">
    <source>
        <dbReference type="ARBA" id="ARBA00023139"/>
    </source>
</evidence>
<evidence type="ECO:0000256" key="1">
    <source>
        <dbReference type="ARBA" id="ARBA00004127"/>
    </source>
</evidence>
<dbReference type="Proteomes" id="UP001157974">
    <property type="component" value="Unassembled WGS sequence"/>
</dbReference>
<dbReference type="InterPro" id="IPR039859">
    <property type="entry name" value="PFA4/ZDH16/20/ERF2-like"/>
</dbReference>
<evidence type="ECO:0000256" key="4">
    <source>
        <dbReference type="ARBA" id="ARBA00022989"/>
    </source>
</evidence>
<keyword evidence="8 10" id="KW-0012">Acyltransferase</keyword>
<evidence type="ECO:0000256" key="7">
    <source>
        <dbReference type="ARBA" id="ARBA00023288"/>
    </source>
</evidence>
<comment type="catalytic activity">
    <reaction evidence="9 10">
        <text>L-cysteinyl-[protein] + hexadecanoyl-CoA = S-hexadecanoyl-L-cysteinyl-[protein] + CoA</text>
        <dbReference type="Rhea" id="RHEA:36683"/>
        <dbReference type="Rhea" id="RHEA-COMP:10131"/>
        <dbReference type="Rhea" id="RHEA-COMP:11032"/>
        <dbReference type="ChEBI" id="CHEBI:29950"/>
        <dbReference type="ChEBI" id="CHEBI:57287"/>
        <dbReference type="ChEBI" id="CHEBI:57379"/>
        <dbReference type="ChEBI" id="CHEBI:74151"/>
        <dbReference type="EC" id="2.3.1.225"/>
    </reaction>
</comment>
<name>A0AAV8UG71_9RHOD</name>
<evidence type="ECO:0000256" key="10">
    <source>
        <dbReference type="RuleBase" id="RU079119"/>
    </source>
</evidence>
<keyword evidence="7" id="KW-0449">Lipoprotein</keyword>
<keyword evidence="3 10" id="KW-0812">Transmembrane</keyword>
<dbReference type="GO" id="GO:0005794">
    <property type="term" value="C:Golgi apparatus"/>
    <property type="evidence" value="ECO:0007669"/>
    <property type="project" value="TreeGrafter"/>
</dbReference>
<comment type="subcellular location">
    <subcellularLocation>
        <location evidence="1">Endomembrane system</location>
        <topology evidence="1">Multi-pass membrane protein</topology>
    </subcellularLocation>
</comment>
<accession>A0AAV8UG71</accession>
<keyword evidence="2 10" id="KW-0808">Transferase</keyword>
<keyword evidence="13" id="KW-1185">Reference proteome</keyword>
<proteinExistence type="inferred from homology"/>
<feature type="transmembrane region" description="Helical" evidence="10">
    <location>
        <begin position="248"/>
        <end position="271"/>
    </location>
</feature>
<feature type="transmembrane region" description="Helical" evidence="10">
    <location>
        <begin position="197"/>
        <end position="221"/>
    </location>
</feature>
<protein>
    <recommendedName>
        <fullName evidence="10">Palmitoyltransferase</fullName>
        <ecNumber evidence="10">2.3.1.225</ecNumber>
    </recommendedName>
</protein>